<feature type="region of interest" description="Disordered" evidence="1">
    <location>
        <begin position="1"/>
        <end position="35"/>
    </location>
</feature>
<feature type="region of interest" description="Disordered" evidence="1">
    <location>
        <begin position="285"/>
        <end position="309"/>
    </location>
</feature>
<evidence type="ECO:0000313" key="3">
    <source>
        <dbReference type="Proteomes" id="UP000027265"/>
    </source>
</evidence>
<evidence type="ECO:0000256" key="1">
    <source>
        <dbReference type="SAM" id="MobiDB-lite"/>
    </source>
</evidence>
<dbReference type="InParanoid" id="A0A067Q8N8"/>
<proteinExistence type="predicted"/>
<sequence length="590" mass="66119">MDDLSPVPSPQPQTPSIDPSEPESAPSVDDSVSSSFPLKDDLECIASLEDDSDFTPYRLLFLWEVVHILHPTLDIRLKRQLWLSLIEGGGEDDVWLWEDGDEAWAQQNYHPDPATLQGVTPWALQEALAALQKRLARGTPVGQDASLEATPYRKRVSSVGTPSWRFLAIAWLVCTLEDENNLVLSQGFRPFRTFNLGFLVGVWIGTLRKLPGTPAPVSDEVYKSFDRNMRDVGHNCAPPVPLVAVEDMRIWLAFFLWLYNMSDMGVLCFRQANCHGRKLQPTPWLSYPQDRRHRPPLLSRSQKPKDDLGTEHPQLLHAIVWLTATNHGSEALSDGTLEDIHVSIASLSGHTWDNSEMELRGKLQAGTPDPMYFTWINGYPRVWRRELTGNLSSWNWQQFEELRTAASSKVPHYPPTSSIVALGAIFWFTICVVHNVGTSRAVLKNSQAAWSKWFSAVHRYTQPFANLPDIPDSPSILRFHAQLAQSFHTCHLQLSRFELNLYAAVTSYLETGQDVMFVGVGGQISWGDQGVVRGEGCDECQAMRLRLRDPLSSITGIPMQTSVGVSLGVISTSIPRVPHPPLDRLASQFV</sequence>
<accession>A0A067Q8N8</accession>
<dbReference type="Proteomes" id="UP000027265">
    <property type="component" value="Unassembled WGS sequence"/>
</dbReference>
<reference evidence="3" key="1">
    <citation type="journal article" date="2014" name="Proc. Natl. Acad. Sci. U.S.A.">
        <title>Extensive sampling of basidiomycete genomes demonstrates inadequacy of the white-rot/brown-rot paradigm for wood decay fungi.</title>
        <authorList>
            <person name="Riley R."/>
            <person name="Salamov A.A."/>
            <person name="Brown D.W."/>
            <person name="Nagy L.G."/>
            <person name="Floudas D."/>
            <person name="Held B.W."/>
            <person name="Levasseur A."/>
            <person name="Lombard V."/>
            <person name="Morin E."/>
            <person name="Otillar R."/>
            <person name="Lindquist E.A."/>
            <person name="Sun H."/>
            <person name="LaButti K.M."/>
            <person name="Schmutz J."/>
            <person name="Jabbour D."/>
            <person name="Luo H."/>
            <person name="Baker S.E."/>
            <person name="Pisabarro A.G."/>
            <person name="Walton J.D."/>
            <person name="Blanchette R.A."/>
            <person name="Henrissat B."/>
            <person name="Martin F."/>
            <person name="Cullen D."/>
            <person name="Hibbett D.S."/>
            <person name="Grigoriev I.V."/>
        </authorList>
    </citation>
    <scope>NUCLEOTIDE SEQUENCE [LARGE SCALE GENOMIC DNA]</scope>
    <source>
        <strain evidence="3">MUCL 33604</strain>
    </source>
</reference>
<name>A0A067Q8N8_9AGAM</name>
<protein>
    <submittedName>
        <fullName evidence="2">Uncharacterized protein</fullName>
    </submittedName>
</protein>
<keyword evidence="3" id="KW-1185">Reference proteome</keyword>
<dbReference type="EMBL" id="KL197716">
    <property type="protein sequence ID" value="KDQ58926.1"/>
    <property type="molecule type" value="Genomic_DNA"/>
</dbReference>
<dbReference type="AlphaFoldDB" id="A0A067Q8N8"/>
<gene>
    <name evidence="2" type="ORF">JAAARDRAFT_647343</name>
</gene>
<dbReference type="OrthoDB" id="2686862at2759"/>
<organism evidence="2 3">
    <name type="scientific">Jaapia argillacea MUCL 33604</name>
    <dbReference type="NCBI Taxonomy" id="933084"/>
    <lineage>
        <taxon>Eukaryota</taxon>
        <taxon>Fungi</taxon>
        <taxon>Dikarya</taxon>
        <taxon>Basidiomycota</taxon>
        <taxon>Agaricomycotina</taxon>
        <taxon>Agaricomycetes</taxon>
        <taxon>Agaricomycetidae</taxon>
        <taxon>Jaapiales</taxon>
        <taxon>Jaapiaceae</taxon>
        <taxon>Jaapia</taxon>
    </lineage>
</organism>
<evidence type="ECO:0000313" key="2">
    <source>
        <dbReference type="EMBL" id="KDQ58926.1"/>
    </source>
</evidence>
<dbReference type="HOGENOM" id="CLU_032835_0_0_1"/>